<accession>A0A7C3IN88</accession>
<dbReference type="SUPFAM" id="SSF55120">
    <property type="entry name" value="Pseudouridine synthase"/>
    <property type="match status" value="1"/>
</dbReference>
<evidence type="ECO:0000256" key="1">
    <source>
        <dbReference type="ARBA" id="ARBA00007953"/>
    </source>
</evidence>
<name>A0A7C3IN88_UNCW3</name>
<dbReference type="InterPro" id="IPR042214">
    <property type="entry name" value="TruD_catalytic"/>
</dbReference>
<protein>
    <submittedName>
        <fullName evidence="5">tRNA pseudouridine(13) synthase TruD</fullName>
    </submittedName>
</protein>
<dbReference type="Gene3D" id="3.30.2350.20">
    <property type="entry name" value="TruD, catalytic domain"/>
    <property type="match status" value="1"/>
</dbReference>
<dbReference type="GO" id="GO:0003723">
    <property type="term" value="F:RNA binding"/>
    <property type="evidence" value="ECO:0007669"/>
    <property type="project" value="InterPro"/>
</dbReference>
<dbReference type="PANTHER" id="PTHR13326:SF21">
    <property type="entry name" value="PSEUDOURIDYLATE SYNTHASE PUS7L"/>
    <property type="match status" value="1"/>
</dbReference>
<dbReference type="InterPro" id="IPR001656">
    <property type="entry name" value="PsdUridine_synth_TruD"/>
</dbReference>
<dbReference type="GO" id="GO:0009982">
    <property type="term" value="F:pseudouridine synthase activity"/>
    <property type="evidence" value="ECO:0007669"/>
    <property type="project" value="InterPro"/>
</dbReference>
<comment type="caution">
    <text evidence="5">The sequence shown here is derived from an EMBL/GenBank/DDBJ whole genome shotgun (WGS) entry which is preliminary data.</text>
</comment>
<dbReference type="Gene3D" id="1.10.1510.30">
    <property type="match status" value="1"/>
</dbReference>
<dbReference type="PIRSF" id="PIRSF037016">
    <property type="entry name" value="Pseudouridin_synth_euk_prd"/>
    <property type="match status" value="1"/>
</dbReference>
<dbReference type="EMBL" id="DSLG01000005">
    <property type="protein sequence ID" value="HEA87341.1"/>
    <property type="molecule type" value="Genomic_DNA"/>
</dbReference>
<dbReference type="AlphaFoldDB" id="A0A7C3IN88"/>
<evidence type="ECO:0000313" key="5">
    <source>
        <dbReference type="EMBL" id="HFJ54296.1"/>
    </source>
</evidence>
<gene>
    <name evidence="5" type="primary">truD</name>
    <name evidence="4" type="ORF">ENP94_04930</name>
    <name evidence="5" type="ORF">ENS16_06365</name>
</gene>
<evidence type="ECO:0000313" key="4">
    <source>
        <dbReference type="EMBL" id="HEA87341.1"/>
    </source>
</evidence>
<dbReference type="PROSITE" id="PS50984">
    <property type="entry name" value="TRUD"/>
    <property type="match status" value="1"/>
</dbReference>
<dbReference type="PANTHER" id="PTHR13326">
    <property type="entry name" value="TRNA PSEUDOURIDINE SYNTHASE D"/>
    <property type="match status" value="1"/>
</dbReference>
<dbReference type="InterPro" id="IPR011760">
    <property type="entry name" value="PsdUridine_synth_TruD_insert"/>
</dbReference>
<dbReference type="EMBL" id="DSTU01000008">
    <property type="protein sequence ID" value="HFJ54296.1"/>
    <property type="molecule type" value="Genomic_DNA"/>
</dbReference>
<proteinExistence type="inferred from homology"/>
<evidence type="ECO:0000259" key="3">
    <source>
        <dbReference type="PROSITE" id="PS50984"/>
    </source>
</evidence>
<dbReference type="GO" id="GO:0006396">
    <property type="term" value="P:RNA processing"/>
    <property type="evidence" value="ECO:0007669"/>
    <property type="project" value="UniProtKB-ARBA"/>
</dbReference>
<comment type="similarity">
    <text evidence="1">Belongs to the pseudouridine synthase TruD family.</text>
</comment>
<organism evidence="5">
    <name type="scientific">candidate division WOR-3 bacterium</name>
    <dbReference type="NCBI Taxonomy" id="2052148"/>
    <lineage>
        <taxon>Bacteria</taxon>
        <taxon>Bacteria division WOR-3</taxon>
    </lineage>
</organism>
<keyword evidence="2" id="KW-0413">Isomerase</keyword>
<sequence length="408" mass="47455">MGQSGRRRNFCNHWNDYGSTQCQGMKIKCHPDDFCVEEIVRMKIKNRGRYSIYRLEKRFWNTLDVIRDIQVRYQLNGLSRAGLKDRYSFSIQYLSLPGNGPEQITSSNYRLIRIGMADEPVTPERLMANRFQITVRCLNADEVKTIEQSLPAVECYGVANYYDEQRFGSARHHAGFIARKLIDGHYNGALKLFLATPSASDDSRTRKVKQELALNWGNWQKCLEIVPFEGKKAVKHLLQRPRDFEGAIKLLPKTLLELFINAYQSWLWNEVLRLLLEEMGVVRFRVRYNLGVMAFFGNLSTQDAKYLGQLSIPTPGPHAEYESERVERIVNSVLEKEGLELKMLKLKFRIKGLYFKSWKRPAVFKPDKLKIDQPQTDELYPDKYKIRLAFDLPPGCFATVLLKRLVAR</sequence>
<evidence type="ECO:0000256" key="2">
    <source>
        <dbReference type="ARBA" id="ARBA00023235"/>
    </source>
</evidence>
<dbReference type="GO" id="GO:0001522">
    <property type="term" value="P:pseudouridine synthesis"/>
    <property type="evidence" value="ECO:0007669"/>
    <property type="project" value="InterPro"/>
</dbReference>
<reference evidence="5" key="1">
    <citation type="journal article" date="2020" name="mSystems">
        <title>Genome- and Community-Level Interaction Insights into Carbon Utilization and Element Cycling Functions of Hydrothermarchaeota in Hydrothermal Sediment.</title>
        <authorList>
            <person name="Zhou Z."/>
            <person name="Liu Y."/>
            <person name="Xu W."/>
            <person name="Pan J."/>
            <person name="Luo Z.H."/>
            <person name="Li M."/>
        </authorList>
    </citation>
    <scope>NUCLEOTIDE SEQUENCE [LARGE SCALE GENOMIC DNA]</scope>
    <source>
        <strain evidence="4">SpSt-265</strain>
        <strain evidence="5">SpSt-465</strain>
    </source>
</reference>
<dbReference type="GO" id="GO:0140098">
    <property type="term" value="F:catalytic activity, acting on RNA"/>
    <property type="evidence" value="ECO:0007669"/>
    <property type="project" value="UniProtKB-ARBA"/>
</dbReference>
<dbReference type="InterPro" id="IPR020103">
    <property type="entry name" value="PsdUridine_synth_cat_dom_sf"/>
</dbReference>
<dbReference type="Pfam" id="PF01142">
    <property type="entry name" value="TruD"/>
    <property type="match status" value="2"/>
</dbReference>
<feature type="domain" description="TRUD" evidence="3">
    <location>
        <begin position="157"/>
        <end position="365"/>
    </location>
</feature>
<dbReference type="Gene3D" id="3.30.70.3160">
    <property type="match status" value="1"/>
</dbReference>